<evidence type="ECO:0000256" key="2">
    <source>
        <dbReference type="SAM" id="SignalP"/>
    </source>
</evidence>
<dbReference type="SUPFAM" id="SSF53850">
    <property type="entry name" value="Periplasmic binding protein-like II"/>
    <property type="match status" value="1"/>
</dbReference>
<gene>
    <name evidence="3" type="ORF">KZZ10_13575</name>
</gene>
<evidence type="ECO:0000313" key="4">
    <source>
        <dbReference type="Proteomes" id="UP000739565"/>
    </source>
</evidence>
<dbReference type="RefSeq" id="WP_259662063.1">
    <property type="nucleotide sequence ID" value="NZ_JAHXRI010000010.1"/>
</dbReference>
<reference evidence="3" key="1">
    <citation type="submission" date="2021-07" db="EMBL/GenBank/DDBJ databases">
        <title>New genus and species of the family Alcaligenaceae.</title>
        <authorList>
            <person name="Hahn M.W."/>
        </authorList>
    </citation>
    <scope>NUCLEOTIDE SEQUENCE</scope>
    <source>
        <strain evidence="3">LF4-65</strain>
    </source>
</reference>
<evidence type="ECO:0000313" key="3">
    <source>
        <dbReference type="EMBL" id="MBZ1351677.1"/>
    </source>
</evidence>
<dbReference type="Gene3D" id="3.40.190.150">
    <property type="entry name" value="Bordetella uptake gene, domain 1"/>
    <property type="match status" value="1"/>
</dbReference>
<name>A0A953NA63_9BURK</name>
<dbReference type="Gene3D" id="3.40.190.10">
    <property type="entry name" value="Periplasmic binding protein-like II"/>
    <property type="match status" value="1"/>
</dbReference>
<dbReference type="AlphaFoldDB" id="A0A953NA63"/>
<sequence>MKKNNRFKWLGIFTSVLAAGVLGSSGAAAQTAFADRPIRIVVPYPAGGTTDLLARAVAPRLGERLGRTVVIDNRPGAGGVIGSQQVAKSPADGHSLVFASIASHGIIPALQTPPPYDPVTDFVPISLVASTPNVLLANTNLPVQNLKELIALAKAKPGTINFGSTSHGGSPHMSGELFKSMAGLDIVHVPYKGGSPMLVDLIGGQVSVGIDNLPSSMAFIKSGKVRALAVTTTKRWPGAPEIPTMAEAGVPGYDVSAWFGLMAPAGTPQPLVDELSRHLMAILRTPEIEKQFFDLGAQPVGDTPAQFKAFIVGERDKWSGVAKSNNIKLN</sequence>
<proteinExistence type="inferred from homology"/>
<keyword evidence="2" id="KW-0732">Signal</keyword>
<dbReference type="EMBL" id="JAHXRI010000010">
    <property type="protein sequence ID" value="MBZ1351677.1"/>
    <property type="molecule type" value="Genomic_DNA"/>
</dbReference>
<dbReference type="CDD" id="cd13578">
    <property type="entry name" value="PBP2_Bug27"/>
    <property type="match status" value="1"/>
</dbReference>
<organism evidence="3 4">
    <name type="scientific">Zwartia hollandica</name>
    <dbReference type="NCBI Taxonomy" id="324606"/>
    <lineage>
        <taxon>Bacteria</taxon>
        <taxon>Pseudomonadati</taxon>
        <taxon>Pseudomonadota</taxon>
        <taxon>Betaproteobacteria</taxon>
        <taxon>Burkholderiales</taxon>
        <taxon>Alcaligenaceae</taxon>
        <taxon>Zwartia</taxon>
    </lineage>
</organism>
<evidence type="ECO:0000256" key="1">
    <source>
        <dbReference type="ARBA" id="ARBA00006987"/>
    </source>
</evidence>
<dbReference type="PANTHER" id="PTHR42928">
    <property type="entry name" value="TRICARBOXYLATE-BINDING PROTEIN"/>
    <property type="match status" value="1"/>
</dbReference>
<dbReference type="InterPro" id="IPR005064">
    <property type="entry name" value="BUG"/>
</dbReference>
<dbReference type="PIRSF" id="PIRSF017082">
    <property type="entry name" value="YflP"/>
    <property type="match status" value="1"/>
</dbReference>
<dbReference type="PANTHER" id="PTHR42928:SF5">
    <property type="entry name" value="BLR1237 PROTEIN"/>
    <property type="match status" value="1"/>
</dbReference>
<feature type="chain" id="PRO_5037591036" evidence="2">
    <location>
        <begin position="30"/>
        <end position="330"/>
    </location>
</feature>
<comment type="caution">
    <text evidence="3">The sequence shown here is derived from an EMBL/GenBank/DDBJ whole genome shotgun (WGS) entry which is preliminary data.</text>
</comment>
<dbReference type="InterPro" id="IPR042100">
    <property type="entry name" value="Bug_dom1"/>
</dbReference>
<dbReference type="Proteomes" id="UP000739565">
    <property type="component" value="Unassembled WGS sequence"/>
</dbReference>
<feature type="signal peptide" evidence="2">
    <location>
        <begin position="1"/>
        <end position="29"/>
    </location>
</feature>
<accession>A0A953NA63</accession>
<keyword evidence="4" id="KW-1185">Reference proteome</keyword>
<dbReference type="Pfam" id="PF03401">
    <property type="entry name" value="TctC"/>
    <property type="match status" value="1"/>
</dbReference>
<comment type="similarity">
    <text evidence="1">Belongs to the UPF0065 (bug) family.</text>
</comment>
<protein>
    <submittedName>
        <fullName evidence="3">Tripartite tricarboxylate transporter substrate binding protein</fullName>
    </submittedName>
</protein>